<organism evidence="2 3">
    <name type="scientific">Panagrellus redivivus</name>
    <name type="common">Microworm</name>
    <dbReference type="NCBI Taxonomy" id="6233"/>
    <lineage>
        <taxon>Eukaryota</taxon>
        <taxon>Metazoa</taxon>
        <taxon>Ecdysozoa</taxon>
        <taxon>Nematoda</taxon>
        <taxon>Chromadorea</taxon>
        <taxon>Rhabditida</taxon>
        <taxon>Tylenchina</taxon>
        <taxon>Panagrolaimomorpha</taxon>
        <taxon>Panagrolaimoidea</taxon>
        <taxon>Panagrolaimidae</taxon>
        <taxon>Panagrellus</taxon>
    </lineage>
</organism>
<accession>A0A7E4VX35</accession>
<feature type="chain" id="PRO_5028961689" evidence="1">
    <location>
        <begin position="18"/>
        <end position="266"/>
    </location>
</feature>
<dbReference type="WBParaSite" id="Pan_g4478.t1">
    <property type="protein sequence ID" value="Pan_g4478.t1"/>
    <property type="gene ID" value="Pan_g4478"/>
</dbReference>
<keyword evidence="2" id="KW-1185">Reference proteome</keyword>
<dbReference type="AlphaFoldDB" id="A0A7E4VX35"/>
<evidence type="ECO:0000313" key="3">
    <source>
        <dbReference type="WBParaSite" id="Pan_g4478.t1"/>
    </source>
</evidence>
<keyword evidence="1" id="KW-0732">Signal</keyword>
<protein>
    <submittedName>
        <fullName evidence="3">DUF148 domain-containing protein</fullName>
    </submittedName>
</protein>
<dbReference type="Proteomes" id="UP000492821">
    <property type="component" value="Unassembled WGS sequence"/>
</dbReference>
<sequence length="266" mass="27656">MFSVFVVMCLVVSSALAQEQVIKSNSAQSLNALKATLFGNLTVGSDVDSALSEYGTLSENSGSSLNEIINGLKQLLNKLPSAQQTILRENLDKQRENLQSYLEETDSVVSKANSSSGNQCFLVVNSGLASYMTLSDSANNYDGNQICVCMVSLGTEFPSVSTVTYNRLSFNVSSPVARELCQTQVFGLIVAATGGSKSATDIIQSALSKVSALQNTVNNAMDGLQSGAQTAVDYASNAAQAVGSAAQSAGDSLSNVASNIQNSVSG</sequence>
<reference evidence="3" key="2">
    <citation type="submission" date="2020-10" db="UniProtKB">
        <authorList>
            <consortium name="WormBaseParasite"/>
        </authorList>
    </citation>
    <scope>IDENTIFICATION</scope>
</reference>
<reference evidence="2" key="1">
    <citation type="journal article" date="2013" name="Genetics">
        <title>The draft genome and transcriptome of Panagrellus redivivus are shaped by the harsh demands of a free-living lifestyle.</title>
        <authorList>
            <person name="Srinivasan J."/>
            <person name="Dillman A.R."/>
            <person name="Macchietto M.G."/>
            <person name="Heikkinen L."/>
            <person name="Lakso M."/>
            <person name="Fracchia K.M."/>
            <person name="Antoshechkin I."/>
            <person name="Mortazavi A."/>
            <person name="Wong G."/>
            <person name="Sternberg P.W."/>
        </authorList>
    </citation>
    <scope>NUCLEOTIDE SEQUENCE [LARGE SCALE GENOMIC DNA]</scope>
    <source>
        <strain evidence="2">MT8872</strain>
    </source>
</reference>
<feature type="signal peptide" evidence="1">
    <location>
        <begin position="1"/>
        <end position="17"/>
    </location>
</feature>
<name>A0A7E4VX35_PANRE</name>
<proteinExistence type="predicted"/>
<evidence type="ECO:0000313" key="2">
    <source>
        <dbReference type="Proteomes" id="UP000492821"/>
    </source>
</evidence>
<evidence type="ECO:0000256" key="1">
    <source>
        <dbReference type="SAM" id="SignalP"/>
    </source>
</evidence>